<feature type="domain" description="Major facilitator superfamily (MFS) profile" evidence="10">
    <location>
        <begin position="21"/>
        <end position="476"/>
    </location>
</feature>
<organism evidence="11 12">
    <name type="scientific">Niveomyces insectorum RCEF 264</name>
    <dbReference type="NCBI Taxonomy" id="1081102"/>
    <lineage>
        <taxon>Eukaryota</taxon>
        <taxon>Fungi</taxon>
        <taxon>Dikarya</taxon>
        <taxon>Ascomycota</taxon>
        <taxon>Pezizomycotina</taxon>
        <taxon>Sordariomycetes</taxon>
        <taxon>Hypocreomycetidae</taxon>
        <taxon>Hypocreales</taxon>
        <taxon>Cordycipitaceae</taxon>
        <taxon>Niveomyces</taxon>
    </lineage>
</organism>
<gene>
    <name evidence="11" type="ORF">SPI_05939</name>
</gene>
<keyword evidence="5 9" id="KW-1133">Transmembrane helix</keyword>
<evidence type="ECO:0000256" key="8">
    <source>
        <dbReference type="SAM" id="MobiDB-lite"/>
    </source>
</evidence>
<evidence type="ECO:0000256" key="2">
    <source>
        <dbReference type="ARBA" id="ARBA00010992"/>
    </source>
</evidence>
<dbReference type="OrthoDB" id="6612291at2759"/>
<dbReference type="PANTHER" id="PTHR48022:SF38">
    <property type="entry name" value="MAJOR FACILITATOR SUPERFAMILY (MFS) PROFILE DOMAIN-CONTAINING PROTEIN-RELATED"/>
    <property type="match status" value="1"/>
</dbReference>
<feature type="transmembrane region" description="Helical" evidence="9">
    <location>
        <begin position="125"/>
        <end position="145"/>
    </location>
</feature>
<evidence type="ECO:0000256" key="1">
    <source>
        <dbReference type="ARBA" id="ARBA00004141"/>
    </source>
</evidence>
<sequence>MAHERSERPPESRISLFNLLLVLALCLGSITYGYTFSITSTTLGQPGWYDYFDLVSDETNSRYAYTKRIQGAMNGLFCAGGFFGSIFIGWACNAIGRKRCLFIASPLAILGGALQAGAVHIAMFLVGRFIGGFAVGILVTLIPLFQAEIAPPAVRGFLVSQHGFILVLGYSVAAWTGFACYFSDNLDFQWRFPLAEQCLWPLGLLILTPWIPDSPRWLILKDRPNEAWTVIAKLHGIAGHDQDSPMAAFAREEFYQMRQQVAADKRIIAVEGGSVKTLFVKPSYRKRMFCAFITMFAAQSTANLVVYNYSVLLYQGLGFSNMLSLMLSALFVTIACLGNFVCSLLIDRVGRVRLLLIGITGCMVSLIFEAAIDAQYTGSDNEPALRAGVFFMFLYITFYGCCIDANTFVYCSEIFPSHFRAYGNAWSLCTLFLSSMVYLEAAPTAFAVIGWRYYLLFICLSALNIAIIWYYFPETKGLSLEEIGEVFGDDVAVHITHLTAAEREQLDRNIDAEKTTGEANHVDAPAASSESA</sequence>
<feature type="transmembrane region" description="Helical" evidence="9">
    <location>
        <begin position="16"/>
        <end position="34"/>
    </location>
</feature>
<dbReference type="InterPro" id="IPR005829">
    <property type="entry name" value="Sugar_transporter_CS"/>
</dbReference>
<dbReference type="GO" id="GO:0005351">
    <property type="term" value="F:carbohydrate:proton symporter activity"/>
    <property type="evidence" value="ECO:0007669"/>
    <property type="project" value="TreeGrafter"/>
</dbReference>
<dbReference type="EMBL" id="AZHD01000010">
    <property type="protein sequence ID" value="OAA59741.1"/>
    <property type="molecule type" value="Genomic_DNA"/>
</dbReference>
<dbReference type="FunFam" id="1.20.1250.20:FF:000134">
    <property type="entry name" value="MFS sugar transporter protein"/>
    <property type="match status" value="1"/>
</dbReference>
<comment type="similarity">
    <text evidence="2 7">Belongs to the major facilitator superfamily. Sugar transporter (TC 2.A.1.1) family.</text>
</comment>
<accession>A0A167SLV8</accession>
<feature type="transmembrane region" description="Helical" evidence="9">
    <location>
        <begin position="72"/>
        <end position="93"/>
    </location>
</feature>
<reference evidence="11 12" key="1">
    <citation type="journal article" date="2016" name="Genome Biol. Evol.">
        <title>Divergent and convergent evolution of fungal pathogenicity.</title>
        <authorList>
            <person name="Shang Y."/>
            <person name="Xiao G."/>
            <person name="Zheng P."/>
            <person name="Cen K."/>
            <person name="Zhan S."/>
            <person name="Wang C."/>
        </authorList>
    </citation>
    <scope>NUCLEOTIDE SEQUENCE [LARGE SCALE GENOMIC DNA]</scope>
    <source>
        <strain evidence="11 12">RCEF 264</strain>
    </source>
</reference>
<dbReference type="SUPFAM" id="SSF103473">
    <property type="entry name" value="MFS general substrate transporter"/>
    <property type="match status" value="1"/>
</dbReference>
<evidence type="ECO:0000256" key="4">
    <source>
        <dbReference type="ARBA" id="ARBA00022692"/>
    </source>
</evidence>
<dbReference type="Pfam" id="PF00083">
    <property type="entry name" value="Sugar_tr"/>
    <property type="match status" value="1"/>
</dbReference>
<dbReference type="PRINTS" id="PR00171">
    <property type="entry name" value="SUGRTRNSPORT"/>
</dbReference>
<dbReference type="Proteomes" id="UP000076874">
    <property type="component" value="Unassembled WGS sequence"/>
</dbReference>
<dbReference type="PROSITE" id="PS00217">
    <property type="entry name" value="SUGAR_TRANSPORT_2"/>
    <property type="match status" value="1"/>
</dbReference>
<dbReference type="InterPro" id="IPR003663">
    <property type="entry name" value="Sugar/inositol_transpt"/>
</dbReference>
<protein>
    <submittedName>
        <fullName evidence="11">General substrate transporter</fullName>
    </submittedName>
</protein>
<evidence type="ECO:0000313" key="11">
    <source>
        <dbReference type="EMBL" id="OAA59741.1"/>
    </source>
</evidence>
<proteinExistence type="inferred from homology"/>
<dbReference type="InterPro" id="IPR050360">
    <property type="entry name" value="MFS_Sugar_Transporters"/>
</dbReference>
<evidence type="ECO:0000256" key="5">
    <source>
        <dbReference type="ARBA" id="ARBA00022989"/>
    </source>
</evidence>
<feature type="transmembrane region" description="Helical" evidence="9">
    <location>
        <begin position="421"/>
        <end position="439"/>
    </location>
</feature>
<keyword evidence="12" id="KW-1185">Reference proteome</keyword>
<feature type="transmembrane region" description="Helical" evidence="9">
    <location>
        <begin position="384"/>
        <end position="409"/>
    </location>
</feature>
<dbReference type="AlphaFoldDB" id="A0A167SLV8"/>
<dbReference type="Gene3D" id="1.20.1250.20">
    <property type="entry name" value="MFS general substrate transporter like domains"/>
    <property type="match status" value="1"/>
</dbReference>
<dbReference type="GO" id="GO:0016020">
    <property type="term" value="C:membrane"/>
    <property type="evidence" value="ECO:0007669"/>
    <property type="project" value="UniProtKB-SubCell"/>
</dbReference>
<feature type="transmembrane region" description="Helical" evidence="9">
    <location>
        <begin position="289"/>
        <end position="310"/>
    </location>
</feature>
<dbReference type="InterPro" id="IPR020846">
    <property type="entry name" value="MFS_dom"/>
</dbReference>
<name>A0A167SLV8_9HYPO</name>
<keyword evidence="6 9" id="KW-0472">Membrane</keyword>
<evidence type="ECO:0000259" key="10">
    <source>
        <dbReference type="PROSITE" id="PS50850"/>
    </source>
</evidence>
<feature type="transmembrane region" description="Helical" evidence="9">
    <location>
        <begin position="157"/>
        <end position="178"/>
    </location>
</feature>
<keyword evidence="3 7" id="KW-0813">Transport</keyword>
<keyword evidence="4 9" id="KW-0812">Transmembrane</keyword>
<dbReference type="PROSITE" id="PS50850">
    <property type="entry name" value="MFS"/>
    <property type="match status" value="1"/>
</dbReference>
<feature type="transmembrane region" description="Helical" evidence="9">
    <location>
        <begin position="354"/>
        <end position="372"/>
    </location>
</feature>
<dbReference type="InterPro" id="IPR005828">
    <property type="entry name" value="MFS_sugar_transport-like"/>
</dbReference>
<comment type="subcellular location">
    <subcellularLocation>
        <location evidence="1">Membrane</location>
        <topology evidence="1">Multi-pass membrane protein</topology>
    </subcellularLocation>
</comment>
<evidence type="ECO:0000256" key="6">
    <source>
        <dbReference type="ARBA" id="ARBA00023136"/>
    </source>
</evidence>
<evidence type="ECO:0000256" key="9">
    <source>
        <dbReference type="SAM" id="Phobius"/>
    </source>
</evidence>
<feature type="transmembrane region" description="Helical" evidence="9">
    <location>
        <begin position="451"/>
        <end position="472"/>
    </location>
</feature>
<dbReference type="PANTHER" id="PTHR48022">
    <property type="entry name" value="PLASTIDIC GLUCOSE TRANSPORTER 4"/>
    <property type="match status" value="1"/>
</dbReference>
<evidence type="ECO:0000313" key="12">
    <source>
        <dbReference type="Proteomes" id="UP000076874"/>
    </source>
</evidence>
<evidence type="ECO:0000256" key="3">
    <source>
        <dbReference type="ARBA" id="ARBA00022448"/>
    </source>
</evidence>
<feature type="region of interest" description="Disordered" evidence="8">
    <location>
        <begin position="511"/>
        <end position="532"/>
    </location>
</feature>
<comment type="caution">
    <text evidence="11">The sequence shown here is derived from an EMBL/GenBank/DDBJ whole genome shotgun (WGS) entry which is preliminary data.</text>
</comment>
<dbReference type="InterPro" id="IPR036259">
    <property type="entry name" value="MFS_trans_sf"/>
</dbReference>
<evidence type="ECO:0000256" key="7">
    <source>
        <dbReference type="RuleBase" id="RU003346"/>
    </source>
</evidence>
<feature type="transmembrane region" description="Helical" evidence="9">
    <location>
        <begin position="322"/>
        <end position="342"/>
    </location>
</feature>
<dbReference type="NCBIfam" id="TIGR00879">
    <property type="entry name" value="SP"/>
    <property type="match status" value="1"/>
</dbReference>